<protein>
    <recommendedName>
        <fullName evidence="3">Sulfotransferase</fullName>
        <ecNumber evidence="3">2.8.2.-</ecNumber>
    </recommendedName>
</protein>
<proteinExistence type="inferred from homology"/>
<evidence type="ECO:0000259" key="4">
    <source>
        <dbReference type="Pfam" id="PF00685"/>
    </source>
</evidence>
<dbReference type="EC" id="2.8.2.-" evidence="3"/>
<sequence>MPHENLEKILATEQATLVDRLVQAFPAHSGGTIWTQQILSLIFSEGYRNGTEQIETSERVPWIEFQAFSKDGNYDHNSRPPPRLFASHLSYQFVPRELKNRKAKIIYVMRNPKDVIKSLYHFEAMAAYAETSPDFEHFFQKFLDGDGTWASIN</sequence>
<evidence type="ECO:0000313" key="6">
    <source>
        <dbReference type="Proteomes" id="UP001176940"/>
    </source>
</evidence>
<gene>
    <name evidence="5" type="ORF">RIMI_LOCUS21389056</name>
</gene>
<comment type="caution">
    <text evidence="5">The sequence shown here is derived from an EMBL/GenBank/DDBJ whole genome shotgun (WGS) entry which is preliminary data.</text>
</comment>
<evidence type="ECO:0000256" key="3">
    <source>
        <dbReference type="RuleBase" id="RU361155"/>
    </source>
</evidence>
<keyword evidence="6" id="KW-1185">Reference proteome</keyword>
<dbReference type="PANTHER" id="PTHR11783">
    <property type="entry name" value="SULFOTRANSFERASE SULT"/>
    <property type="match status" value="1"/>
</dbReference>
<dbReference type="Gene3D" id="3.40.50.300">
    <property type="entry name" value="P-loop containing nucleotide triphosphate hydrolases"/>
    <property type="match status" value="1"/>
</dbReference>
<evidence type="ECO:0000256" key="2">
    <source>
        <dbReference type="ARBA" id="ARBA00022679"/>
    </source>
</evidence>
<reference evidence="5" key="1">
    <citation type="submission" date="2023-07" db="EMBL/GenBank/DDBJ databases">
        <authorList>
            <person name="Stuckert A."/>
        </authorList>
    </citation>
    <scope>NUCLEOTIDE SEQUENCE</scope>
</reference>
<comment type="similarity">
    <text evidence="1 3">Belongs to the sulfotransferase 1 family.</text>
</comment>
<dbReference type="Proteomes" id="UP001176940">
    <property type="component" value="Unassembled WGS sequence"/>
</dbReference>
<organism evidence="5 6">
    <name type="scientific">Ranitomeya imitator</name>
    <name type="common">mimic poison frog</name>
    <dbReference type="NCBI Taxonomy" id="111125"/>
    <lineage>
        <taxon>Eukaryota</taxon>
        <taxon>Metazoa</taxon>
        <taxon>Chordata</taxon>
        <taxon>Craniata</taxon>
        <taxon>Vertebrata</taxon>
        <taxon>Euteleostomi</taxon>
        <taxon>Amphibia</taxon>
        <taxon>Batrachia</taxon>
        <taxon>Anura</taxon>
        <taxon>Neobatrachia</taxon>
        <taxon>Hyloidea</taxon>
        <taxon>Dendrobatidae</taxon>
        <taxon>Dendrobatinae</taxon>
        <taxon>Ranitomeya</taxon>
    </lineage>
</organism>
<name>A0ABN9MIA2_9NEOB</name>
<keyword evidence="2 3" id="KW-0808">Transferase</keyword>
<dbReference type="EMBL" id="CAUEEQ010075233">
    <property type="protein sequence ID" value="CAJ0966511.1"/>
    <property type="molecule type" value="Genomic_DNA"/>
</dbReference>
<dbReference type="Pfam" id="PF00685">
    <property type="entry name" value="Sulfotransfer_1"/>
    <property type="match status" value="1"/>
</dbReference>
<dbReference type="SUPFAM" id="SSF52540">
    <property type="entry name" value="P-loop containing nucleoside triphosphate hydrolases"/>
    <property type="match status" value="1"/>
</dbReference>
<evidence type="ECO:0000313" key="5">
    <source>
        <dbReference type="EMBL" id="CAJ0966511.1"/>
    </source>
</evidence>
<feature type="domain" description="Sulfotransferase" evidence="4">
    <location>
        <begin position="30"/>
        <end position="151"/>
    </location>
</feature>
<dbReference type="InterPro" id="IPR027417">
    <property type="entry name" value="P-loop_NTPase"/>
</dbReference>
<evidence type="ECO:0000256" key="1">
    <source>
        <dbReference type="ARBA" id="ARBA00005771"/>
    </source>
</evidence>
<dbReference type="InterPro" id="IPR000863">
    <property type="entry name" value="Sulfotransferase_dom"/>
</dbReference>
<accession>A0ABN9MIA2</accession>